<comment type="caution">
    <text evidence="1">The sequence shown here is derived from an EMBL/GenBank/DDBJ whole genome shotgun (WGS) entry which is preliminary data.</text>
</comment>
<dbReference type="EMBL" id="JUFX02000214">
    <property type="protein sequence ID" value="KPH86061.1"/>
    <property type="molecule type" value="Genomic_DNA"/>
</dbReference>
<evidence type="ECO:0000313" key="2">
    <source>
        <dbReference type="Proteomes" id="UP000031553"/>
    </source>
</evidence>
<protein>
    <submittedName>
        <fullName evidence="1">Uncharacterized protein</fullName>
    </submittedName>
</protein>
<dbReference type="AlphaFoldDB" id="A0A0N1N470"/>
<sequence length="374" mass="42492">MPYPVRPAPIILWRMDPGHVGNSGMISPLTTDPSGPRYFKDRPMREPRTAPAAWHLQHSRPESLVSYFDPWQPVARQLDMLANRFRTVKALCDAQVDSLATEHAALADLRDSLAFHLLRACVWWQVDFSPHAVTGLQATSFMKYVRRHTDRFVDDDTLLDVMTWQHYMHRADSGHIMVTGTDPLCRGNTTIVYGIDGHRGFRFAMQRAGQKLEWNDITHTDFVASCLNARALHCLIETECTAIGEWDLAREEHIQASRHYTQHFRTATQANPVERYATALDQLSRCQSRFGRFEFENIVNHMAFSVVQTAHERGISIADMLRHGTDRTISPRIAGSLKKRARGHITTGTDPLRHAELEALLDQVETGFALSGRS</sequence>
<gene>
    <name evidence="1" type="ORF">GLUCOINTEAF2_0200912</name>
</gene>
<proteinExistence type="predicted"/>
<dbReference type="Proteomes" id="UP000031553">
    <property type="component" value="Unassembled WGS sequence"/>
</dbReference>
<reference evidence="1 2" key="1">
    <citation type="submission" date="2015-07" db="EMBL/GenBank/DDBJ databases">
        <title>Draft Genome Sequence of Komagataeibacter intermedius Strain AF2, Isolated from Kombucha Tea.</title>
        <authorList>
            <person name="Santos R.A."/>
            <person name="Berretta A.A."/>
            <person name="Barud H.S."/>
            <person name="Ribeiro S.J."/>
            <person name="Gonzalez-Garcia L.N."/>
            <person name="Zucchi T.D."/>
            <person name="Goldman G.H."/>
            <person name="Riano-Pachon D.M."/>
        </authorList>
    </citation>
    <scope>NUCLEOTIDE SEQUENCE [LARGE SCALE GENOMIC DNA]</scope>
    <source>
        <strain evidence="1 2">AF2</strain>
    </source>
</reference>
<organism evidence="1 2">
    <name type="scientific">Komagataeibacter intermedius AF2</name>
    <dbReference type="NCBI Taxonomy" id="1458464"/>
    <lineage>
        <taxon>Bacteria</taxon>
        <taxon>Pseudomonadati</taxon>
        <taxon>Pseudomonadota</taxon>
        <taxon>Alphaproteobacteria</taxon>
        <taxon>Acetobacterales</taxon>
        <taxon>Acetobacteraceae</taxon>
        <taxon>Komagataeibacter</taxon>
    </lineage>
</organism>
<accession>A0A0N1N470</accession>
<name>A0A0N1N470_9PROT</name>
<evidence type="ECO:0000313" key="1">
    <source>
        <dbReference type="EMBL" id="KPH86061.1"/>
    </source>
</evidence>